<evidence type="ECO:0000256" key="1">
    <source>
        <dbReference type="ARBA" id="ARBA00022596"/>
    </source>
</evidence>
<name>A0A0R1Z230_9LACO</name>
<reference evidence="2 3" key="1">
    <citation type="journal article" date="2015" name="Genome Announc.">
        <title>Expanding the biotechnology potential of lactobacilli through comparative genomics of 213 strains and associated genera.</title>
        <authorList>
            <person name="Sun Z."/>
            <person name="Harris H.M."/>
            <person name="McCann A."/>
            <person name="Guo C."/>
            <person name="Argimon S."/>
            <person name="Zhang W."/>
            <person name="Yang X."/>
            <person name="Jeffery I.B."/>
            <person name="Cooney J.C."/>
            <person name="Kagawa T.F."/>
            <person name="Liu W."/>
            <person name="Song Y."/>
            <person name="Salvetti E."/>
            <person name="Wrobel A."/>
            <person name="Rasinkangas P."/>
            <person name="Parkhill J."/>
            <person name="Rea M.C."/>
            <person name="O'Sullivan O."/>
            <person name="Ritari J."/>
            <person name="Douillard F.P."/>
            <person name="Paul Ross R."/>
            <person name="Yang R."/>
            <person name="Briner A.E."/>
            <person name="Felis G.E."/>
            <person name="de Vos W.M."/>
            <person name="Barrangou R."/>
            <person name="Klaenhammer T.R."/>
            <person name="Caufield P.W."/>
            <person name="Cui Y."/>
            <person name="Zhang H."/>
            <person name="O'Toole P.W."/>
        </authorList>
    </citation>
    <scope>NUCLEOTIDE SEQUENCE [LARGE SCALE GENOMIC DNA]</scope>
    <source>
        <strain evidence="2 3">DSM 18390</strain>
    </source>
</reference>
<organism evidence="2 3">
    <name type="scientific">Lentilactobacillus parafarraginis DSM 18390 = JCM 14109</name>
    <dbReference type="NCBI Taxonomy" id="1423786"/>
    <lineage>
        <taxon>Bacteria</taxon>
        <taxon>Bacillati</taxon>
        <taxon>Bacillota</taxon>
        <taxon>Bacilli</taxon>
        <taxon>Lactobacillales</taxon>
        <taxon>Lactobacillaceae</taxon>
        <taxon>Lentilactobacillus</taxon>
    </lineage>
</organism>
<evidence type="ECO:0000313" key="3">
    <source>
        <dbReference type="Proteomes" id="UP000051010"/>
    </source>
</evidence>
<evidence type="ECO:0008006" key="4">
    <source>
        <dbReference type="Google" id="ProtNLM"/>
    </source>
</evidence>
<dbReference type="AlphaFoldDB" id="A0A0R1Z230"/>
<accession>A0A0R1Z230</accession>
<dbReference type="PATRIC" id="fig|1423786.4.peg.942"/>
<evidence type="ECO:0000313" key="2">
    <source>
        <dbReference type="EMBL" id="KRM45705.1"/>
    </source>
</evidence>
<dbReference type="Proteomes" id="UP000051010">
    <property type="component" value="Unassembled WGS sequence"/>
</dbReference>
<protein>
    <recommendedName>
        <fullName evidence="4">TIGR00299 family protein</fullName>
    </recommendedName>
</protein>
<dbReference type="Pfam" id="PF01969">
    <property type="entry name" value="Ni_insertion"/>
    <property type="match status" value="1"/>
</dbReference>
<keyword evidence="1" id="KW-0533">Nickel</keyword>
<proteinExistence type="predicted"/>
<sequence length="261" mass="28416">MTKLYLDAFSGISGDMFIGALLDLGIDFKAFKDQLARLHVSGYELTAERVAHSSIYGTNFDTVLAVAGKDDAPVSAEEAHAHHHHGPHRHLKDITELIDKSDLSAAVKRHSIAVFTDIAQAEAKVHHMPLDDVHFHEVGALDSIVDIVGAFVALELLDVDEVHCSQIADGSGFIKVAHGVMPVPVPAVMQMRVGTSIPVRQETNVRTELVTPTGMGIVKEIVSEFGTVPEDWEIQGVGYGFGNRKIPQFNALRVLKCKKKI</sequence>
<comment type="caution">
    <text evidence="2">The sequence shown here is derived from an EMBL/GenBank/DDBJ whole genome shotgun (WGS) entry which is preliminary data.</text>
</comment>
<gene>
    <name evidence="2" type="ORF">FD47_GL000889</name>
</gene>
<dbReference type="RefSeq" id="WP_056979920.1">
    <property type="nucleotide sequence ID" value="NZ_AZFZ01000002.1"/>
</dbReference>
<dbReference type="PANTHER" id="PTHR36566">
    <property type="entry name" value="NICKEL INSERTION PROTEIN-RELATED"/>
    <property type="match status" value="1"/>
</dbReference>
<dbReference type="PANTHER" id="PTHR36566:SF1">
    <property type="entry name" value="PYRIDINIUM-3,5-BISTHIOCARBOXYLIC ACID MONONUCLEOTIDE NICKEL INSERTION PROTEIN"/>
    <property type="match status" value="1"/>
</dbReference>
<dbReference type="EMBL" id="AZFZ01000002">
    <property type="protein sequence ID" value="KRM45705.1"/>
    <property type="molecule type" value="Genomic_DNA"/>
</dbReference>
<dbReference type="InterPro" id="IPR002822">
    <property type="entry name" value="Ni_insertion"/>
</dbReference>